<gene>
    <name evidence="1" type="ORF">KK1_009935</name>
</gene>
<dbReference type="AlphaFoldDB" id="A0A151TUH6"/>
<reference evidence="1 2" key="1">
    <citation type="journal article" date="2012" name="Nat. Biotechnol.">
        <title>Draft genome sequence of pigeonpea (Cajanus cajan), an orphan legume crop of resource-poor farmers.</title>
        <authorList>
            <person name="Varshney R.K."/>
            <person name="Chen W."/>
            <person name="Li Y."/>
            <person name="Bharti A.K."/>
            <person name="Saxena R.K."/>
            <person name="Schlueter J.A."/>
            <person name="Donoghue M.T."/>
            <person name="Azam S."/>
            <person name="Fan G."/>
            <person name="Whaley A.M."/>
            <person name="Farmer A.D."/>
            <person name="Sheridan J."/>
            <person name="Iwata A."/>
            <person name="Tuteja R."/>
            <person name="Penmetsa R.V."/>
            <person name="Wu W."/>
            <person name="Upadhyaya H.D."/>
            <person name="Yang S.P."/>
            <person name="Shah T."/>
            <person name="Saxena K.B."/>
            <person name="Michael T."/>
            <person name="McCombie W.R."/>
            <person name="Yang B."/>
            <person name="Zhang G."/>
            <person name="Yang H."/>
            <person name="Wang J."/>
            <person name="Spillane C."/>
            <person name="Cook D.R."/>
            <person name="May G.D."/>
            <person name="Xu X."/>
            <person name="Jackson S.A."/>
        </authorList>
    </citation>
    <scope>NUCLEOTIDE SEQUENCE [LARGE SCALE GENOMIC DNA]</scope>
    <source>
        <strain evidence="2">cv. Asha</strain>
    </source>
</reference>
<sequence length="74" mass="8424">MTKNLVTLARTRYISVGKYTVKGQKEIAPSKPTTLLKKGYRIAMTEVNITYSVLHITRNAFNLYVLTNGILSRY</sequence>
<protein>
    <submittedName>
        <fullName evidence="1">Uncharacterized protein</fullName>
    </submittedName>
</protein>
<proteinExistence type="predicted"/>
<accession>A0A151TUH6</accession>
<keyword evidence="2" id="KW-1185">Reference proteome</keyword>
<dbReference type="EMBL" id="CM003605">
    <property type="protein sequence ID" value="KYP70707.1"/>
    <property type="molecule type" value="Genomic_DNA"/>
</dbReference>
<organism evidence="1 2">
    <name type="scientific">Cajanus cajan</name>
    <name type="common">Pigeon pea</name>
    <name type="synonym">Cajanus indicus</name>
    <dbReference type="NCBI Taxonomy" id="3821"/>
    <lineage>
        <taxon>Eukaryota</taxon>
        <taxon>Viridiplantae</taxon>
        <taxon>Streptophyta</taxon>
        <taxon>Embryophyta</taxon>
        <taxon>Tracheophyta</taxon>
        <taxon>Spermatophyta</taxon>
        <taxon>Magnoliopsida</taxon>
        <taxon>eudicotyledons</taxon>
        <taxon>Gunneridae</taxon>
        <taxon>Pentapetalae</taxon>
        <taxon>rosids</taxon>
        <taxon>fabids</taxon>
        <taxon>Fabales</taxon>
        <taxon>Fabaceae</taxon>
        <taxon>Papilionoideae</taxon>
        <taxon>50 kb inversion clade</taxon>
        <taxon>NPAAA clade</taxon>
        <taxon>indigoferoid/millettioid clade</taxon>
        <taxon>Phaseoleae</taxon>
        <taxon>Cajanus</taxon>
    </lineage>
</organism>
<evidence type="ECO:0000313" key="2">
    <source>
        <dbReference type="Proteomes" id="UP000075243"/>
    </source>
</evidence>
<dbReference type="Gramene" id="C.cajan_09662.t">
    <property type="protein sequence ID" value="C.cajan_09662.t.cds1"/>
    <property type="gene ID" value="C.cajan_09662"/>
</dbReference>
<name>A0A151TUH6_CAJCA</name>
<evidence type="ECO:0000313" key="1">
    <source>
        <dbReference type="EMBL" id="KYP70707.1"/>
    </source>
</evidence>
<dbReference type="Proteomes" id="UP000075243">
    <property type="component" value="Chromosome 3"/>
</dbReference>